<dbReference type="GO" id="GO:0004016">
    <property type="term" value="F:adenylate cyclase activity"/>
    <property type="evidence" value="ECO:0007669"/>
    <property type="project" value="TreeGrafter"/>
</dbReference>
<keyword evidence="6" id="KW-1185">Reference proteome</keyword>
<evidence type="ECO:0000313" key="6">
    <source>
        <dbReference type="Proteomes" id="UP000241890"/>
    </source>
</evidence>
<dbReference type="PANTHER" id="PTHR16305:SF28">
    <property type="entry name" value="GUANYLATE CYCLASE DOMAIN-CONTAINING PROTEIN"/>
    <property type="match status" value="1"/>
</dbReference>
<evidence type="ECO:0000256" key="3">
    <source>
        <dbReference type="SAM" id="MobiDB-lite"/>
    </source>
</evidence>
<dbReference type="CDD" id="cd07302">
    <property type="entry name" value="CHD"/>
    <property type="match status" value="2"/>
</dbReference>
<feature type="compositionally biased region" description="Basic and acidic residues" evidence="3">
    <location>
        <begin position="36"/>
        <end position="55"/>
    </location>
</feature>
<feature type="region of interest" description="Disordered" evidence="3">
    <location>
        <begin position="1"/>
        <end position="111"/>
    </location>
</feature>
<dbReference type="Proteomes" id="UP000241890">
    <property type="component" value="Unassembled WGS sequence"/>
</dbReference>
<dbReference type="SUPFAM" id="SSF55073">
    <property type="entry name" value="Nucleotide cyclase"/>
    <property type="match status" value="2"/>
</dbReference>
<dbReference type="EMBL" id="BEYU01000021">
    <property type="protein sequence ID" value="GBG26506.1"/>
    <property type="molecule type" value="Genomic_DNA"/>
</dbReference>
<dbReference type="GO" id="GO:0005524">
    <property type="term" value="F:ATP binding"/>
    <property type="evidence" value="ECO:0007669"/>
    <property type="project" value="UniProtKB-KW"/>
</dbReference>
<evidence type="ECO:0000313" key="5">
    <source>
        <dbReference type="EMBL" id="GBG26506.1"/>
    </source>
</evidence>
<evidence type="ECO:0000256" key="2">
    <source>
        <dbReference type="ARBA" id="ARBA00022840"/>
    </source>
</evidence>
<keyword evidence="1" id="KW-0547">Nucleotide-binding</keyword>
<gene>
    <name evidence="5" type="ORF">FCC1311_027272</name>
</gene>
<sequence>MPESKVQDDDCESIAQRERFASNEEKKDDNDDNDDHEERKISDSIRDSLEGKQAHADSSPISVPELGLGAMYHDNKSEKECQDDSTDDGDRFFSMSASKDPNSYDPAEDEDAFISSSARKSTKLSLPRFFVGSFMARSTSELLTFLEENGNVTLTSQTSHALVMLADISGFTALSENLCSRGPEGVDELSEIISDFLGALIKIVKAYGGDIVAFAGDALIITWVTRPSDLVYQTLRVFQCGLELASLTRPQLTLHIGIASGKTHFTIIGGTDGSWNWLVIGEAIVRMGDAEGHASSKEVVVTEETYAPVKEFCNVETIVEEREDSPNMIGSFHRKRGLVKLIGVNMPEELESKADISLVGGNMILSQMSTKFKVTSTSAEAQDNALTAAYTSALSFVDKLRCFIPGPAIEVLRAGERYLNEYRKRICVLFIMLDGFSVDIYDPDSDGKTLAKLFHETLRDLQQVLFSYNGLLRQFLVDDKGCVFIACFGVAGHTHRDDPTRALACGLNMGRILESRKIRSYIGLSTGAAFCGAVGSTDRREYAMVGRDVNLAARLMSLSRKRALQEERFSMLICNEETYTETKTEPQVEFTALEPVRLKGYENLVQTYLCENRDDDAARRELSFDDSSALAELVGRRDVKEKVAQVASSLVPGKPQVVTICGEQGMGKTLVAIHLKAFLEKRGFQSISCKVFSASQSTPYAVFQQIFWQLLGLDPRADVDIVEHLGTSKLSKEDLDERRKRLFNDLMLRVDEYEQALNSSTPRRSSLTHHKSLDVFPSQAMVMRCLGRILRVLLRGYRSEGHKLVIFVDDVHYADSLSGKAISELLQSAPGQLLLVFTRQVAMTTAPITQAQGWYKNLCDVVKVTNLNLMPLGRDESLRVIKTAAGDSNLKSNAIDFIIDQGQGNPGRCEEITKSLALSEETELVENTAINVVLERAVQAKFDQLPDTHRALLKTAAVIGFCFPVACLRDIVPRSISRKGDHILAEVIEDLETNDWLESTEGPYGELMYAFRTRLAKDICYNLNTSRNLKMLHLSVAQYYQKTYDEDLRPYFVLLSHHYRRAHNDTMALKFMMYSFRTNIAIGALPEAYAVIEAIPDLNLGAPKLLPALMEMKELVGDDSYFSDGQELAVSQAASDGTGFGPSASSPQTAEGMILPNDGALDATHSSMERYTSSAMMSKIEAVRKYVILNRSGDEYEGSSNPTQSVITEPNESVVPMAIDEANTESGPAPSRACAIL</sequence>
<dbReference type="Gene3D" id="3.30.70.1230">
    <property type="entry name" value="Nucleotide cyclase"/>
    <property type="match status" value="2"/>
</dbReference>
<dbReference type="Gene3D" id="3.40.50.300">
    <property type="entry name" value="P-loop containing nucleotide triphosphate hydrolases"/>
    <property type="match status" value="1"/>
</dbReference>
<evidence type="ECO:0000259" key="4">
    <source>
        <dbReference type="PROSITE" id="PS50125"/>
    </source>
</evidence>
<dbReference type="SUPFAM" id="SSF52540">
    <property type="entry name" value="P-loop containing nucleoside triphosphate hydrolases"/>
    <property type="match status" value="1"/>
</dbReference>
<dbReference type="InterPro" id="IPR001054">
    <property type="entry name" value="A/G_cyclase"/>
</dbReference>
<comment type="caution">
    <text evidence="5">The sequence shown here is derived from an EMBL/GenBank/DDBJ whole genome shotgun (WGS) entry which is preliminary data.</text>
</comment>
<dbReference type="GO" id="GO:0005737">
    <property type="term" value="C:cytoplasm"/>
    <property type="evidence" value="ECO:0007669"/>
    <property type="project" value="TreeGrafter"/>
</dbReference>
<organism evidence="5 6">
    <name type="scientific">Hondaea fermentalgiana</name>
    <dbReference type="NCBI Taxonomy" id="2315210"/>
    <lineage>
        <taxon>Eukaryota</taxon>
        <taxon>Sar</taxon>
        <taxon>Stramenopiles</taxon>
        <taxon>Bigyra</taxon>
        <taxon>Labyrinthulomycetes</taxon>
        <taxon>Thraustochytrida</taxon>
        <taxon>Thraustochytriidae</taxon>
        <taxon>Hondaea</taxon>
    </lineage>
</organism>
<dbReference type="Pfam" id="PF00211">
    <property type="entry name" value="Guanylate_cyc"/>
    <property type="match status" value="1"/>
</dbReference>
<dbReference type="GO" id="GO:0035556">
    <property type="term" value="P:intracellular signal transduction"/>
    <property type="evidence" value="ECO:0007669"/>
    <property type="project" value="InterPro"/>
</dbReference>
<dbReference type="AlphaFoldDB" id="A0A2R5G639"/>
<reference evidence="5 6" key="1">
    <citation type="submission" date="2017-12" db="EMBL/GenBank/DDBJ databases">
        <title>Sequencing, de novo assembly and annotation of complete genome of a new Thraustochytrid species, strain FCC1311.</title>
        <authorList>
            <person name="Sedici K."/>
            <person name="Godart F."/>
            <person name="Aiese Cigliano R."/>
            <person name="Sanseverino W."/>
            <person name="Barakat M."/>
            <person name="Ortet P."/>
            <person name="Marechal E."/>
            <person name="Cagnac O."/>
            <person name="Amato A."/>
        </authorList>
    </citation>
    <scope>NUCLEOTIDE SEQUENCE [LARGE SCALE GENOMIC DNA]</scope>
</reference>
<accession>A0A2R5G639</accession>
<feature type="domain" description="Guanylate cyclase" evidence="4">
    <location>
        <begin position="427"/>
        <end position="556"/>
    </location>
</feature>
<dbReference type="InterPro" id="IPR003593">
    <property type="entry name" value="AAA+_ATPase"/>
</dbReference>
<dbReference type="SMART" id="SM00382">
    <property type="entry name" value="AAA"/>
    <property type="match status" value="1"/>
</dbReference>
<dbReference type="InterPro" id="IPR027417">
    <property type="entry name" value="P-loop_NTPase"/>
</dbReference>
<proteinExistence type="predicted"/>
<feature type="domain" description="Guanylate cyclase" evidence="4">
    <location>
        <begin position="162"/>
        <end position="291"/>
    </location>
</feature>
<dbReference type="PROSITE" id="PS50125">
    <property type="entry name" value="GUANYLATE_CYCLASE_2"/>
    <property type="match status" value="2"/>
</dbReference>
<feature type="compositionally biased region" description="Basic and acidic residues" evidence="3">
    <location>
        <begin position="15"/>
        <end position="29"/>
    </location>
</feature>
<evidence type="ECO:0000256" key="1">
    <source>
        <dbReference type="ARBA" id="ARBA00022741"/>
    </source>
</evidence>
<dbReference type="InParanoid" id="A0A2R5G639"/>
<name>A0A2R5G639_9STRA</name>
<dbReference type="Pfam" id="PF13191">
    <property type="entry name" value="AAA_16"/>
    <property type="match status" value="1"/>
</dbReference>
<dbReference type="OrthoDB" id="194468at2759"/>
<dbReference type="PANTHER" id="PTHR16305">
    <property type="entry name" value="TESTICULAR SOLUBLE ADENYLYL CYCLASE"/>
    <property type="match status" value="1"/>
</dbReference>
<keyword evidence="2" id="KW-0067">ATP-binding</keyword>
<feature type="compositionally biased region" description="Basic and acidic residues" evidence="3">
    <location>
        <begin position="73"/>
        <end position="82"/>
    </location>
</feature>
<dbReference type="InterPro" id="IPR041664">
    <property type="entry name" value="AAA_16"/>
</dbReference>
<protein>
    <submittedName>
        <fullName evidence="5">Adenylate cyclase type 10</fullName>
    </submittedName>
</protein>
<dbReference type="InterPro" id="IPR029787">
    <property type="entry name" value="Nucleotide_cyclase"/>
</dbReference>
<dbReference type="GO" id="GO:0009190">
    <property type="term" value="P:cyclic nucleotide biosynthetic process"/>
    <property type="evidence" value="ECO:0007669"/>
    <property type="project" value="InterPro"/>
</dbReference>